<sequence>MLKSIKAALIALVILTPPATAAEFELSLYLGTQSVRGSNASGALPDGTAFDADIDWEGNPFDAPIYYGGRAMWWQDNGIGFGIEGTHTKAIAPDAQAAAIGLDRFELSDGHNIFTANIMKRWPGAFNNGRFTPYVGGGIGIAVPHVDAIVSGSTNRTFGFEVTGPAVRGIAGIKYDFNDRWAIFTEYQFTWSDNDITIEADPAVLGQPDGELDTELLTHAVNVGISYSF</sequence>
<feature type="chain" id="PRO_5046135287" evidence="2">
    <location>
        <begin position="22"/>
        <end position="229"/>
    </location>
</feature>
<feature type="signal peptide" evidence="2">
    <location>
        <begin position="1"/>
        <end position="21"/>
    </location>
</feature>
<name>A0ABZ2TC28_9RHOB</name>
<accession>A0ABZ2TC28</accession>
<evidence type="ECO:0000313" key="5">
    <source>
        <dbReference type="Proteomes" id="UP001281305"/>
    </source>
</evidence>
<dbReference type="SUPFAM" id="SSF56925">
    <property type="entry name" value="OMPA-like"/>
    <property type="match status" value="1"/>
</dbReference>
<gene>
    <name evidence="4" type="ORF">RZS32_010145</name>
</gene>
<dbReference type="Proteomes" id="UP001281305">
    <property type="component" value="Chromosome"/>
</dbReference>
<dbReference type="InterPro" id="IPR011250">
    <property type="entry name" value="OMP/PagP_B-barrel"/>
</dbReference>
<dbReference type="RefSeq" id="WP_317056863.1">
    <property type="nucleotide sequence ID" value="NZ_CP146606.1"/>
</dbReference>
<evidence type="ECO:0000256" key="1">
    <source>
        <dbReference type="ARBA" id="ARBA00022729"/>
    </source>
</evidence>
<dbReference type="Gene3D" id="2.40.160.20">
    <property type="match status" value="1"/>
</dbReference>
<dbReference type="Pfam" id="PF13505">
    <property type="entry name" value="OMP_b-brl"/>
    <property type="match status" value="1"/>
</dbReference>
<dbReference type="EMBL" id="CP146606">
    <property type="protein sequence ID" value="WYK16794.1"/>
    <property type="molecule type" value="Genomic_DNA"/>
</dbReference>
<dbReference type="InterPro" id="IPR027385">
    <property type="entry name" value="Beta-barrel_OMP"/>
</dbReference>
<evidence type="ECO:0000259" key="3">
    <source>
        <dbReference type="Pfam" id="PF13505"/>
    </source>
</evidence>
<proteinExistence type="predicted"/>
<organism evidence="4 5">
    <name type="scientific">Roseovarius rhodophyticola</name>
    <dbReference type="NCBI Taxonomy" id="3080827"/>
    <lineage>
        <taxon>Bacteria</taxon>
        <taxon>Pseudomonadati</taxon>
        <taxon>Pseudomonadota</taxon>
        <taxon>Alphaproteobacteria</taxon>
        <taxon>Rhodobacterales</taxon>
        <taxon>Roseobacteraceae</taxon>
        <taxon>Roseovarius</taxon>
    </lineage>
</organism>
<evidence type="ECO:0000313" key="4">
    <source>
        <dbReference type="EMBL" id="WYK16794.1"/>
    </source>
</evidence>
<protein>
    <submittedName>
        <fullName evidence="4">Outer membrane beta-barrel protein</fullName>
    </submittedName>
</protein>
<feature type="domain" description="Outer membrane protein beta-barrel" evidence="3">
    <location>
        <begin position="8"/>
        <end position="229"/>
    </location>
</feature>
<keyword evidence="5" id="KW-1185">Reference proteome</keyword>
<evidence type="ECO:0000256" key="2">
    <source>
        <dbReference type="SAM" id="SignalP"/>
    </source>
</evidence>
<keyword evidence="1 2" id="KW-0732">Signal</keyword>
<reference evidence="4 5" key="1">
    <citation type="submission" date="2024-02" db="EMBL/GenBank/DDBJ databases">
        <title>Roseovarius strain W115 nov., isolated from a marine algae.</title>
        <authorList>
            <person name="Lee M.W."/>
            <person name="Lee J.K."/>
            <person name="Kim J.M."/>
            <person name="Choi D.G."/>
            <person name="Baek J.H."/>
            <person name="Bayburt H."/>
            <person name="Jung J.J."/>
            <person name="Han D.M."/>
            <person name="Jeon C.O."/>
        </authorList>
    </citation>
    <scope>NUCLEOTIDE SEQUENCE [LARGE SCALE GENOMIC DNA]</scope>
    <source>
        <strain evidence="4 5">W115</strain>
    </source>
</reference>